<reference evidence="2" key="1">
    <citation type="submission" date="2018-02" db="EMBL/GenBank/DDBJ databases">
        <title>Rhizophora mucronata_Transcriptome.</title>
        <authorList>
            <person name="Meera S.P."/>
            <person name="Sreeshan A."/>
            <person name="Augustine A."/>
        </authorList>
    </citation>
    <scope>NUCLEOTIDE SEQUENCE</scope>
    <source>
        <tissue evidence="2">Leaf</tissue>
    </source>
</reference>
<evidence type="ECO:0000256" key="1">
    <source>
        <dbReference type="SAM" id="Phobius"/>
    </source>
</evidence>
<sequence>MIIKLLQAKFEVHMSLTGLPILLLLKFLIPFFPL</sequence>
<keyword evidence="1" id="KW-0472">Membrane</keyword>
<keyword evidence="1" id="KW-1133">Transmembrane helix</keyword>
<accession>A0A2P2NIY9</accession>
<protein>
    <submittedName>
        <fullName evidence="2">Uncharacterized protein</fullName>
    </submittedName>
</protein>
<evidence type="ECO:0000313" key="2">
    <source>
        <dbReference type="EMBL" id="MBX42462.1"/>
    </source>
</evidence>
<keyword evidence="1" id="KW-0812">Transmembrane</keyword>
<proteinExistence type="predicted"/>
<name>A0A2P2NIY9_RHIMU</name>
<dbReference type="AlphaFoldDB" id="A0A2P2NIY9"/>
<dbReference type="EMBL" id="GGEC01061978">
    <property type="protein sequence ID" value="MBX42462.1"/>
    <property type="molecule type" value="Transcribed_RNA"/>
</dbReference>
<feature type="transmembrane region" description="Helical" evidence="1">
    <location>
        <begin position="12"/>
        <end position="32"/>
    </location>
</feature>
<organism evidence="2">
    <name type="scientific">Rhizophora mucronata</name>
    <name type="common">Asiatic mangrove</name>
    <dbReference type="NCBI Taxonomy" id="61149"/>
    <lineage>
        <taxon>Eukaryota</taxon>
        <taxon>Viridiplantae</taxon>
        <taxon>Streptophyta</taxon>
        <taxon>Embryophyta</taxon>
        <taxon>Tracheophyta</taxon>
        <taxon>Spermatophyta</taxon>
        <taxon>Magnoliopsida</taxon>
        <taxon>eudicotyledons</taxon>
        <taxon>Gunneridae</taxon>
        <taxon>Pentapetalae</taxon>
        <taxon>rosids</taxon>
        <taxon>fabids</taxon>
        <taxon>Malpighiales</taxon>
        <taxon>Rhizophoraceae</taxon>
        <taxon>Rhizophora</taxon>
    </lineage>
</organism>